<keyword evidence="13" id="KW-1185">Reference proteome</keyword>
<feature type="region of interest" description="Disordered" evidence="9">
    <location>
        <begin position="81"/>
        <end position="101"/>
    </location>
</feature>
<evidence type="ECO:0000256" key="5">
    <source>
        <dbReference type="ARBA" id="ARBA00022553"/>
    </source>
</evidence>
<evidence type="ECO:0000256" key="7">
    <source>
        <dbReference type="ARBA" id="ARBA00023034"/>
    </source>
</evidence>
<dbReference type="InterPro" id="IPR039745">
    <property type="entry name" value="Vps54"/>
</dbReference>
<comment type="caution">
    <text evidence="12">The sequence shown here is derived from an EMBL/GenBank/DDBJ whole genome shotgun (WGS) entry which is preliminary data.</text>
</comment>
<dbReference type="GO" id="GO:0006896">
    <property type="term" value="P:Golgi to vacuole transport"/>
    <property type="evidence" value="ECO:0007669"/>
    <property type="project" value="TreeGrafter"/>
</dbReference>
<sequence>MSDMTPAAERWSVYSATQNLPAVLNDPNRGKQTNFFTRTWGDNFVEGIDVGKSPFLPEINHAHFDSYLRKYARRHRRHIRLSQTRLNSSRPRSRSSELSANDRSIDNIPSVFLKPSLPLNDPAVFNAIFTSIGNSIDAKGQQSGRLLQEQFSHYLDCVEEQIAKQVSQKSGAFFHAMTSHDTIMEQMGSACKQVRALRTKVQNVDKTLARDSLRLVGLARSRTNHVMLLDKLKLMATVLQTQPTLQLLLSSSDYVAALELIASTQEVLARELAGVTSLRHLPSQLKEMSRLIDKMLSSEFERYAAADLHRPLDGENVVLEPERLTSLVAGLLRQNHFQFLEIYKQEAVTAAQAVLKQLVIEQLADVEDDMEHCLTGSGEAPPTLDSVQWLKVLSLASDALGKLVRRVQAVYNVIKHTADGSAGLLEVSEVGERFLNMEEHKRVEVKLRDLLVSICDYCHERLASLVNTQSDKQPITALQITDLSEIVENFTELCESICGRQSPALRVAFKIQAGNYVHKFHSQRKNKLTLLLDAERWKAAEVPPEFQVLVDKIASGQPMKSVPNSPVEENGVTSNNINKAATALKIGSQEYVTVGTVLMLIRLVSEYIVCAYDLPLLAPVIGRNLAELLRTFNSRSCQLVLGAGALRTAGLKTITSTNLALTSRALQLVLWIIPHLRVHFSSVSSDSLSSMDSVERDIGHHIQQLETKVLSIMNTLLGDQLNEWDARPPVPSKAFRNVSRHLTKLHEAVSSVLPEEQVSDIYEVVHKNFKSRLRDEIIKMNIQNNGGPQHGVVTSEILFYLETMKTLKVLPEKYISNKAMDDIWNR</sequence>
<protein>
    <recommendedName>
        <fullName evidence="3">Vacuolar protein sorting-associated protein 54</fullName>
    </recommendedName>
</protein>
<evidence type="ECO:0000313" key="12">
    <source>
        <dbReference type="EMBL" id="KAF2903792.1"/>
    </source>
</evidence>
<evidence type="ECO:0000313" key="13">
    <source>
        <dbReference type="Proteomes" id="UP000801492"/>
    </source>
</evidence>
<dbReference type="InterPro" id="IPR019515">
    <property type="entry name" value="VPS54_N"/>
</dbReference>
<evidence type="ECO:0000256" key="6">
    <source>
        <dbReference type="ARBA" id="ARBA00022927"/>
    </source>
</evidence>
<gene>
    <name evidence="12" type="ORF">ILUMI_02398</name>
</gene>
<evidence type="ECO:0000256" key="2">
    <source>
        <dbReference type="ARBA" id="ARBA00009150"/>
    </source>
</evidence>
<feature type="compositionally biased region" description="Low complexity" evidence="9">
    <location>
        <begin position="81"/>
        <end position="90"/>
    </location>
</feature>
<evidence type="ECO:0000256" key="9">
    <source>
        <dbReference type="SAM" id="MobiDB-lite"/>
    </source>
</evidence>
<dbReference type="Gene3D" id="1.20.1280.130">
    <property type="match status" value="1"/>
</dbReference>
<keyword evidence="7" id="KW-0333">Golgi apparatus</keyword>
<dbReference type="Proteomes" id="UP000801492">
    <property type="component" value="Unassembled WGS sequence"/>
</dbReference>
<dbReference type="GO" id="GO:0000938">
    <property type="term" value="C:GARP complex"/>
    <property type="evidence" value="ECO:0007669"/>
    <property type="project" value="InterPro"/>
</dbReference>
<feature type="domain" description="Vacuolar protein sorting-associated protein 54 C-terminal" evidence="10">
    <location>
        <begin position="589"/>
        <end position="714"/>
    </location>
</feature>
<dbReference type="PANTHER" id="PTHR12965:SF0">
    <property type="entry name" value="VACUOLAR PROTEIN SORTING-ASSOCIATED PROTEIN 54"/>
    <property type="match status" value="1"/>
</dbReference>
<accession>A0A8K0GJB6</accession>
<dbReference type="OrthoDB" id="10259024at2759"/>
<dbReference type="FunFam" id="1.20.1280.130:FF:000001">
    <property type="entry name" value="Vacuolar protein sorting-associated protein 54"/>
    <property type="match status" value="1"/>
</dbReference>
<dbReference type="GO" id="GO:0015031">
    <property type="term" value="P:protein transport"/>
    <property type="evidence" value="ECO:0007669"/>
    <property type="project" value="UniProtKB-KW"/>
</dbReference>
<dbReference type="InterPro" id="IPR012501">
    <property type="entry name" value="Vps54_C"/>
</dbReference>
<dbReference type="GO" id="GO:0019905">
    <property type="term" value="F:syntaxin binding"/>
    <property type="evidence" value="ECO:0007669"/>
    <property type="project" value="TreeGrafter"/>
</dbReference>
<evidence type="ECO:0000256" key="1">
    <source>
        <dbReference type="ARBA" id="ARBA00004601"/>
    </source>
</evidence>
<evidence type="ECO:0000259" key="11">
    <source>
        <dbReference type="Pfam" id="PF10475"/>
    </source>
</evidence>
<keyword evidence="5" id="KW-0597">Phosphoprotein</keyword>
<comment type="similarity">
    <text evidence="2">Belongs to the VPS54 family.</text>
</comment>
<dbReference type="AlphaFoldDB" id="A0A8K0GJB6"/>
<reference evidence="12" key="1">
    <citation type="submission" date="2019-08" db="EMBL/GenBank/DDBJ databases">
        <title>The genome of the North American firefly Photinus pyralis.</title>
        <authorList>
            <consortium name="Photinus pyralis genome working group"/>
            <person name="Fallon T.R."/>
            <person name="Sander Lower S.E."/>
            <person name="Weng J.-K."/>
        </authorList>
    </citation>
    <scope>NUCLEOTIDE SEQUENCE</scope>
    <source>
        <strain evidence="12">TRF0915ILg1</strain>
        <tissue evidence="12">Whole body</tissue>
    </source>
</reference>
<dbReference type="EMBL" id="VTPC01000932">
    <property type="protein sequence ID" value="KAF2903792.1"/>
    <property type="molecule type" value="Genomic_DNA"/>
</dbReference>
<evidence type="ECO:0000256" key="3">
    <source>
        <dbReference type="ARBA" id="ARBA00017665"/>
    </source>
</evidence>
<dbReference type="GO" id="GO:0005829">
    <property type="term" value="C:cytosol"/>
    <property type="evidence" value="ECO:0007669"/>
    <property type="project" value="GOC"/>
</dbReference>
<evidence type="ECO:0000256" key="8">
    <source>
        <dbReference type="ARBA" id="ARBA00023054"/>
    </source>
</evidence>
<keyword evidence="8" id="KW-0175">Coiled coil</keyword>
<dbReference type="PANTHER" id="PTHR12965">
    <property type="entry name" value="VACUOLAR PROTEIN SORTING 54"/>
    <property type="match status" value="1"/>
</dbReference>
<dbReference type="Pfam" id="PF07928">
    <property type="entry name" value="Vps54"/>
    <property type="match status" value="1"/>
</dbReference>
<dbReference type="Pfam" id="PF10475">
    <property type="entry name" value="Vps54_N"/>
    <property type="match status" value="1"/>
</dbReference>
<keyword evidence="4" id="KW-0813">Transport</keyword>
<name>A0A8K0GJB6_IGNLU</name>
<dbReference type="Gene3D" id="6.10.250.860">
    <property type="match status" value="1"/>
</dbReference>
<proteinExistence type="inferred from homology"/>
<evidence type="ECO:0000259" key="10">
    <source>
        <dbReference type="Pfam" id="PF07928"/>
    </source>
</evidence>
<comment type="subcellular location">
    <subcellularLocation>
        <location evidence="1">Golgi apparatus</location>
        <location evidence="1">trans-Golgi network</location>
    </subcellularLocation>
</comment>
<organism evidence="12 13">
    <name type="scientific">Ignelater luminosus</name>
    <name type="common">Cucubano</name>
    <name type="synonym">Pyrophorus luminosus</name>
    <dbReference type="NCBI Taxonomy" id="2038154"/>
    <lineage>
        <taxon>Eukaryota</taxon>
        <taxon>Metazoa</taxon>
        <taxon>Ecdysozoa</taxon>
        <taxon>Arthropoda</taxon>
        <taxon>Hexapoda</taxon>
        <taxon>Insecta</taxon>
        <taxon>Pterygota</taxon>
        <taxon>Neoptera</taxon>
        <taxon>Endopterygota</taxon>
        <taxon>Coleoptera</taxon>
        <taxon>Polyphaga</taxon>
        <taxon>Elateriformia</taxon>
        <taxon>Elateroidea</taxon>
        <taxon>Elateridae</taxon>
        <taxon>Agrypninae</taxon>
        <taxon>Pyrophorini</taxon>
        <taxon>Ignelater</taxon>
    </lineage>
</organism>
<evidence type="ECO:0000256" key="4">
    <source>
        <dbReference type="ARBA" id="ARBA00022448"/>
    </source>
</evidence>
<feature type="domain" description="Vacuolar protein sorting-associated protein 54 N-terminal" evidence="11">
    <location>
        <begin position="149"/>
        <end position="302"/>
    </location>
</feature>
<keyword evidence="6" id="KW-0653">Protein transport</keyword>
<dbReference type="GO" id="GO:0042147">
    <property type="term" value="P:retrograde transport, endosome to Golgi"/>
    <property type="evidence" value="ECO:0007669"/>
    <property type="project" value="InterPro"/>
</dbReference>